<name>A0A0L6U5B5_9BASI</name>
<reference evidence="1 2" key="1">
    <citation type="submission" date="2015-08" db="EMBL/GenBank/DDBJ databases">
        <title>Next Generation Sequencing and Analysis of the Genome of Puccinia sorghi L Schw, the Causal Agent of Maize Common Rust.</title>
        <authorList>
            <person name="Rochi L."/>
            <person name="Burguener G."/>
            <person name="Darino M."/>
            <person name="Turjanski A."/>
            <person name="Kreff E."/>
            <person name="Dieguez M.J."/>
            <person name="Sacco F."/>
        </authorList>
    </citation>
    <scope>NUCLEOTIDE SEQUENCE [LARGE SCALE GENOMIC DNA]</scope>
    <source>
        <strain evidence="1 2">RO10H11247</strain>
    </source>
</reference>
<gene>
    <name evidence="1" type="ORF">VP01_994g2</name>
</gene>
<evidence type="ECO:0000313" key="2">
    <source>
        <dbReference type="Proteomes" id="UP000037035"/>
    </source>
</evidence>
<dbReference type="Proteomes" id="UP000037035">
    <property type="component" value="Unassembled WGS sequence"/>
</dbReference>
<proteinExistence type="predicted"/>
<evidence type="ECO:0000313" key="1">
    <source>
        <dbReference type="EMBL" id="KNZ43708.1"/>
    </source>
</evidence>
<sequence>MSNCGNKRRDAYQYLGHGKAVSLFVPLSDDIECGPSAQRWITCMGPRTGLFHRITKTVYFGKKRKISLTGPRAASPVPVPLSSLCAVPDLQSSFAFIYSSLVIARRPVPCRPSSSAWDEIYALPLGVAVSFVRALYSFFSLRSSERPLWRCSKFSSRESFIIYLDLHLFCDSLNQSYTFSCKLPKKALFILCFRLIDQPLYTVQRRNTWLFLNNLRECCFFLIEWAPSNKVSDYFLRIALPAYTLPALYADRRLEFRRRCRARPQSTPILRINVIQSTLSRAPHPALTASTRLVPHVLGLSPASACFSPIHVSDQTGTRQGSLTSKLCYRLSSLLSFPQASKRLFGEPLSFNSNQKFVRSCSETLNKQQQSNLWGFALAARLCFRTK</sequence>
<keyword evidence="2" id="KW-1185">Reference proteome</keyword>
<protein>
    <submittedName>
        <fullName evidence="1">Uncharacterized protein</fullName>
    </submittedName>
</protein>
<dbReference type="VEuPathDB" id="FungiDB:VP01_994g2"/>
<dbReference type="EMBL" id="LAVV01015658">
    <property type="protein sequence ID" value="KNZ43708.1"/>
    <property type="molecule type" value="Genomic_DNA"/>
</dbReference>
<dbReference type="AlphaFoldDB" id="A0A0L6U5B5"/>
<comment type="caution">
    <text evidence="1">The sequence shown here is derived from an EMBL/GenBank/DDBJ whole genome shotgun (WGS) entry which is preliminary data.</text>
</comment>
<organism evidence="1 2">
    <name type="scientific">Puccinia sorghi</name>
    <dbReference type="NCBI Taxonomy" id="27349"/>
    <lineage>
        <taxon>Eukaryota</taxon>
        <taxon>Fungi</taxon>
        <taxon>Dikarya</taxon>
        <taxon>Basidiomycota</taxon>
        <taxon>Pucciniomycotina</taxon>
        <taxon>Pucciniomycetes</taxon>
        <taxon>Pucciniales</taxon>
        <taxon>Pucciniaceae</taxon>
        <taxon>Puccinia</taxon>
    </lineage>
</organism>
<accession>A0A0L6U5B5</accession>